<evidence type="ECO:0000256" key="1">
    <source>
        <dbReference type="ARBA" id="ARBA00000877"/>
    </source>
</evidence>
<evidence type="ECO:0000256" key="10">
    <source>
        <dbReference type="HAMAP-Rule" id="MF_01499"/>
    </source>
</evidence>
<name>A0A7W8DH87_9BACT</name>
<comment type="similarity">
    <text evidence="10">Belongs to the adenylate cyclase family. DacA/CdaA subfamily.</text>
</comment>
<gene>
    <name evidence="10" type="primary">dacA</name>
    <name evidence="12" type="ORF">HNR37_001638</name>
</gene>
<keyword evidence="5 10" id="KW-0548">Nucleotidyltransferase</keyword>
<dbReference type="GO" id="GO:0004016">
    <property type="term" value="F:adenylate cyclase activity"/>
    <property type="evidence" value="ECO:0007669"/>
    <property type="project" value="UniProtKB-UniRule"/>
</dbReference>
<evidence type="ECO:0000256" key="8">
    <source>
        <dbReference type="ARBA" id="ARBA00022989"/>
    </source>
</evidence>
<evidence type="ECO:0000256" key="3">
    <source>
        <dbReference type="ARBA" id="ARBA00022679"/>
    </source>
</evidence>
<comment type="catalytic activity">
    <reaction evidence="1 10">
        <text>2 ATP = 3',3'-c-di-AMP + 2 diphosphate</text>
        <dbReference type="Rhea" id="RHEA:35655"/>
        <dbReference type="ChEBI" id="CHEBI:30616"/>
        <dbReference type="ChEBI" id="CHEBI:33019"/>
        <dbReference type="ChEBI" id="CHEBI:71500"/>
        <dbReference type="EC" id="2.7.7.85"/>
    </reaction>
</comment>
<evidence type="ECO:0000256" key="2">
    <source>
        <dbReference type="ARBA" id="ARBA00022475"/>
    </source>
</evidence>
<comment type="subunit">
    <text evidence="10">Probably a homodimer.</text>
</comment>
<evidence type="ECO:0000256" key="9">
    <source>
        <dbReference type="ARBA" id="ARBA00023136"/>
    </source>
</evidence>
<dbReference type="EC" id="2.7.7.85" evidence="10"/>
<accession>A0A7W8DH87</accession>
<evidence type="ECO:0000313" key="13">
    <source>
        <dbReference type="Proteomes" id="UP000528322"/>
    </source>
</evidence>
<keyword evidence="3 10" id="KW-0808">Transferase</keyword>
<dbReference type="Pfam" id="PF02457">
    <property type="entry name" value="DAC"/>
    <property type="match status" value="1"/>
</dbReference>
<sequence length="259" mass="28731">MSELIFNFTWRDAIDILLVWIIIYKLLTFLRGTTAVQVFSGILLILGVSFAAQVAELNTIYWLVKNIAGYLVLALIILFHPEIRKFLVSIGQNDVFRVFAKTDQKQLEAIEEVVRACVNLASRKMGALIVLERESNLQNYADVTVVLDAITSKELLITIFQPSTPIHDGAVLIRNNRIHAAGCFLTVSMNPDIDKELGTRHRAAIGVTEQTDCVAVVVSEETGAISVAVGGRIIRKLDSNTLKKVLKNIFSPRIKGGRK</sequence>
<dbReference type="HAMAP" id="MF_01499">
    <property type="entry name" value="DacA"/>
    <property type="match status" value="1"/>
</dbReference>
<dbReference type="AlphaFoldDB" id="A0A7W8DH87"/>
<reference evidence="12 13" key="1">
    <citation type="submission" date="2020-08" db="EMBL/GenBank/DDBJ databases">
        <title>Genomic Encyclopedia of Type Strains, Phase IV (KMG-IV): sequencing the most valuable type-strain genomes for metagenomic binning, comparative biology and taxonomic classification.</title>
        <authorList>
            <person name="Goeker M."/>
        </authorList>
    </citation>
    <scope>NUCLEOTIDE SEQUENCE [LARGE SCALE GENOMIC DNA]</scope>
    <source>
        <strain evidence="12 13">DSM 22071</strain>
    </source>
</reference>
<dbReference type="InterPro" id="IPR003390">
    <property type="entry name" value="DNA_integrity_scan_DisA_N"/>
</dbReference>
<feature type="transmembrane region" description="Helical" evidence="10">
    <location>
        <begin position="6"/>
        <end position="27"/>
    </location>
</feature>
<dbReference type="GO" id="GO:0106408">
    <property type="term" value="F:diadenylate cyclase activity"/>
    <property type="evidence" value="ECO:0007669"/>
    <property type="project" value="UniProtKB-EC"/>
</dbReference>
<comment type="caution">
    <text evidence="10">Lacks conserved residue(s) required for the propagation of feature annotation.</text>
</comment>
<evidence type="ECO:0000256" key="5">
    <source>
        <dbReference type="ARBA" id="ARBA00022695"/>
    </source>
</evidence>
<dbReference type="GO" id="GO:0005524">
    <property type="term" value="F:ATP binding"/>
    <property type="evidence" value="ECO:0007669"/>
    <property type="project" value="UniProtKB-UniRule"/>
</dbReference>
<dbReference type="PROSITE" id="PS51794">
    <property type="entry name" value="DAC"/>
    <property type="match status" value="1"/>
</dbReference>
<dbReference type="Gene3D" id="3.40.1700.10">
    <property type="entry name" value="DNA integrity scanning protein, DisA, N-terminal domain"/>
    <property type="match status" value="1"/>
</dbReference>
<dbReference type="InterPro" id="IPR045585">
    <property type="entry name" value="CdaA_N"/>
</dbReference>
<dbReference type="InterPro" id="IPR014046">
    <property type="entry name" value="C-di-AMP_synthase"/>
</dbReference>
<dbReference type="PANTHER" id="PTHR34185">
    <property type="entry name" value="DIADENYLATE CYCLASE"/>
    <property type="match status" value="1"/>
</dbReference>
<dbReference type="PANTHER" id="PTHR34185:SF1">
    <property type="entry name" value="DIADENYLATE CYCLASE"/>
    <property type="match status" value="1"/>
</dbReference>
<comment type="function">
    <text evidence="10">Catalyzes the condensation of 2 ATP molecules into cyclic di-AMP (c-di-AMP), a second messenger used to regulate differing processes in different bacteria.</text>
</comment>
<organism evidence="12 13">
    <name type="scientific">Desulfurispira natronophila</name>
    <dbReference type="NCBI Taxonomy" id="682562"/>
    <lineage>
        <taxon>Bacteria</taxon>
        <taxon>Pseudomonadati</taxon>
        <taxon>Chrysiogenota</taxon>
        <taxon>Chrysiogenia</taxon>
        <taxon>Chrysiogenales</taxon>
        <taxon>Chrysiogenaceae</taxon>
        <taxon>Desulfurispira</taxon>
    </lineage>
</organism>
<dbReference type="GO" id="GO:0006171">
    <property type="term" value="P:cAMP biosynthetic process"/>
    <property type="evidence" value="ECO:0007669"/>
    <property type="project" value="InterPro"/>
</dbReference>
<dbReference type="FunFam" id="3.40.1700.10:FF:000002">
    <property type="entry name" value="Diadenylate cyclase"/>
    <property type="match status" value="1"/>
</dbReference>
<feature type="transmembrane region" description="Helical" evidence="10">
    <location>
        <begin position="34"/>
        <end position="54"/>
    </location>
</feature>
<dbReference type="InterPro" id="IPR050338">
    <property type="entry name" value="DisA"/>
</dbReference>
<keyword evidence="13" id="KW-1185">Reference proteome</keyword>
<keyword evidence="6 10" id="KW-0547">Nucleotide-binding</keyword>
<dbReference type="SUPFAM" id="SSF143597">
    <property type="entry name" value="YojJ-like"/>
    <property type="match status" value="1"/>
</dbReference>
<feature type="domain" description="DAC" evidence="11">
    <location>
        <begin position="80"/>
        <end position="239"/>
    </location>
</feature>
<dbReference type="Proteomes" id="UP000528322">
    <property type="component" value="Unassembled WGS sequence"/>
</dbReference>
<comment type="caution">
    <text evidence="12">The sequence shown here is derived from an EMBL/GenBank/DDBJ whole genome shotgun (WGS) entry which is preliminary data.</text>
</comment>
<evidence type="ECO:0000256" key="7">
    <source>
        <dbReference type="ARBA" id="ARBA00022840"/>
    </source>
</evidence>
<protein>
    <recommendedName>
        <fullName evidence="10">Diadenylate cyclase</fullName>
        <shortName evidence="10">DAC</shortName>
        <ecNumber evidence="10">2.7.7.85</ecNumber>
    </recommendedName>
    <alternativeName>
        <fullName evidence="10">Cyclic-di-AMP synthase</fullName>
        <shortName evidence="10">c-di-AMP synthase</shortName>
    </alternativeName>
</protein>
<keyword evidence="2 10" id="KW-1003">Cell membrane</keyword>
<evidence type="ECO:0000313" key="12">
    <source>
        <dbReference type="EMBL" id="MBB5022306.1"/>
    </source>
</evidence>
<keyword evidence="9 10" id="KW-0472">Membrane</keyword>
<evidence type="ECO:0000256" key="4">
    <source>
        <dbReference type="ARBA" id="ARBA00022692"/>
    </source>
</evidence>
<keyword evidence="4 10" id="KW-0812">Transmembrane</keyword>
<keyword evidence="7 10" id="KW-0067">ATP-binding</keyword>
<dbReference type="NCBIfam" id="TIGR00159">
    <property type="entry name" value="diadenylate cyclase CdaA"/>
    <property type="match status" value="1"/>
</dbReference>
<dbReference type="InterPro" id="IPR036888">
    <property type="entry name" value="DNA_integrity_DisA_N_sf"/>
</dbReference>
<keyword evidence="8 10" id="KW-1133">Transmembrane helix</keyword>
<proteinExistence type="inferred from homology"/>
<feature type="transmembrane region" description="Helical" evidence="10">
    <location>
        <begin position="60"/>
        <end position="79"/>
    </location>
</feature>
<evidence type="ECO:0000259" key="11">
    <source>
        <dbReference type="PROSITE" id="PS51794"/>
    </source>
</evidence>
<dbReference type="Pfam" id="PF19293">
    <property type="entry name" value="CdaA_N"/>
    <property type="match status" value="1"/>
</dbReference>
<dbReference type="InterPro" id="IPR034701">
    <property type="entry name" value="CdaA"/>
</dbReference>
<dbReference type="PIRSF" id="PIRSF004793">
    <property type="entry name" value="UCP004793"/>
    <property type="match status" value="1"/>
</dbReference>
<dbReference type="RefSeq" id="WP_183732577.1">
    <property type="nucleotide sequence ID" value="NZ_JACHID010000009.1"/>
</dbReference>
<evidence type="ECO:0000256" key="6">
    <source>
        <dbReference type="ARBA" id="ARBA00022741"/>
    </source>
</evidence>
<dbReference type="EMBL" id="JACHID010000009">
    <property type="protein sequence ID" value="MBB5022306.1"/>
    <property type="molecule type" value="Genomic_DNA"/>
</dbReference>